<dbReference type="Proteomes" id="UP000294664">
    <property type="component" value="Unassembled WGS sequence"/>
</dbReference>
<feature type="signal peptide" evidence="1">
    <location>
        <begin position="1"/>
        <end position="21"/>
    </location>
</feature>
<dbReference type="Gene3D" id="2.120.10.30">
    <property type="entry name" value="TolB, C-terminal domain"/>
    <property type="match status" value="1"/>
</dbReference>
<dbReference type="SUPFAM" id="SSF50952">
    <property type="entry name" value="Soluble quinoprotein glucose dehydrogenase"/>
    <property type="match status" value="1"/>
</dbReference>
<name>A0A4R3LS66_9HYPH</name>
<dbReference type="PANTHER" id="PTHR19328">
    <property type="entry name" value="HEDGEHOG-INTERACTING PROTEIN"/>
    <property type="match status" value="1"/>
</dbReference>
<dbReference type="Pfam" id="PF07995">
    <property type="entry name" value="GSDH"/>
    <property type="match status" value="1"/>
</dbReference>
<sequence>MVRLALATALAAVCLHFSAEAVRAQSAPVRTFGGEQVRVTRVAAGLDHPWSIAFLPEGRLLVTEREGHLRVISRNGSVSPPIEGLPAVRAVGQGGLLDVALDPDFPRNRRVYVSYAEPRADGAGTAVARGRLSQDATRLDDVEVIFRQRPSGSGGNHFGSRLVFGRDGTLFVTLGDRFSMRDMAQDLSTTIGKVVRINPDGSVPADNPFRGRADALPEIWSYGHRNVQAAALDPRTGRLWAVEHGARGGDEANIPAAGKNYGWPVISYGRDYSGAKIGEGTAKPGLEQPVFYWDPSIAPSGAAFYDAALMPRWKGSLFVGALAGMSLVRLTLDGDSVTGEERLSLGKRVRDVRQGPDGALWLAIDDADGEILRIAPAR</sequence>
<reference evidence="3 4" key="1">
    <citation type="submission" date="2019-03" db="EMBL/GenBank/DDBJ databases">
        <title>Genomic Encyclopedia of Type Strains, Phase IV (KMG-IV): sequencing the most valuable type-strain genomes for metagenomic binning, comparative biology and taxonomic classification.</title>
        <authorList>
            <person name="Goeker M."/>
        </authorList>
    </citation>
    <scope>NUCLEOTIDE SEQUENCE [LARGE SCALE GENOMIC DNA]</scope>
    <source>
        <strain evidence="3 4">DSM 9035</strain>
    </source>
</reference>
<evidence type="ECO:0000259" key="2">
    <source>
        <dbReference type="Pfam" id="PF07995"/>
    </source>
</evidence>
<dbReference type="InterPro" id="IPR012938">
    <property type="entry name" value="Glc/Sorbosone_DH"/>
</dbReference>
<organism evidence="3 4">
    <name type="scientific">Aquabacter spiritensis</name>
    <dbReference type="NCBI Taxonomy" id="933073"/>
    <lineage>
        <taxon>Bacteria</taxon>
        <taxon>Pseudomonadati</taxon>
        <taxon>Pseudomonadota</taxon>
        <taxon>Alphaproteobacteria</taxon>
        <taxon>Hyphomicrobiales</taxon>
        <taxon>Xanthobacteraceae</taxon>
        <taxon>Aquabacter</taxon>
    </lineage>
</organism>
<comment type="caution">
    <text evidence="3">The sequence shown here is derived from an EMBL/GenBank/DDBJ whole genome shotgun (WGS) entry which is preliminary data.</text>
</comment>
<dbReference type="InterPro" id="IPR011042">
    <property type="entry name" value="6-blade_b-propeller_TolB-like"/>
</dbReference>
<keyword evidence="4" id="KW-1185">Reference proteome</keyword>
<protein>
    <submittedName>
        <fullName evidence="3">Glucose/arabinose dehydrogenase</fullName>
    </submittedName>
</protein>
<evidence type="ECO:0000313" key="3">
    <source>
        <dbReference type="EMBL" id="TCT03191.1"/>
    </source>
</evidence>
<dbReference type="AlphaFoldDB" id="A0A4R3LS66"/>
<dbReference type="OrthoDB" id="9770043at2"/>
<dbReference type="InterPro" id="IPR011041">
    <property type="entry name" value="Quinoprot_gluc/sorb_DH_b-prop"/>
</dbReference>
<evidence type="ECO:0000313" key="4">
    <source>
        <dbReference type="Proteomes" id="UP000294664"/>
    </source>
</evidence>
<gene>
    <name evidence="3" type="ORF">EDC64_11054</name>
</gene>
<dbReference type="EMBL" id="SMAI01000010">
    <property type="protein sequence ID" value="TCT03191.1"/>
    <property type="molecule type" value="Genomic_DNA"/>
</dbReference>
<feature type="chain" id="PRO_5020241798" evidence="1">
    <location>
        <begin position="22"/>
        <end position="378"/>
    </location>
</feature>
<dbReference type="PANTHER" id="PTHR19328:SF75">
    <property type="entry name" value="ALDOSE SUGAR DEHYDROGENASE YLII"/>
    <property type="match status" value="1"/>
</dbReference>
<evidence type="ECO:0000256" key="1">
    <source>
        <dbReference type="SAM" id="SignalP"/>
    </source>
</evidence>
<proteinExistence type="predicted"/>
<dbReference type="RefSeq" id="WP_132032945.1">
    <property type="nucleotide sequence ID" value="NZ_SMAI01000010.1"/>
</dbReference>
<feature type="domain" description="Glucose/Sorbosone dehydrogenase" evidence="2">
    <location>
        <begin position="46"/>
        <end position="373"/>
    </location>
</feature>
<keyword evidence="1" id="KW-0732">Signal</keyword>
<accession>A0A4R3LS66</accession>